<sequence>MSSRILLKTSSALDSSALCWVWVNPSLLWVQVEMVNEFSEALRSGRSSVKQMIMGAGKTSVVSPLLALMHANGSRIVCLVVPPALISLSRSVLQNCFSTVVQKRVSTFKCDRSLDLEVALSERLGRIVSHGDVLLTTPGDVKSLELRFLEQLDLANDRQARRNTTQMRRECVQMGRALELMKQGVCMIDEVDLVLHPLRSELNFPIGPKNLIEHAPERWRAVLHLLDGFFSVEKGRVPPHLKDSLRAKEILQTLGEVIHKGCDLRFLQRNPHLILLNEEFYHHEVGRAFEQASGNREDRGLSEDEVRAYLLHRVTPQRLEVEAPMEVWQACLARAGGGSAAARSSSAWINEVLKGAVGTKAGPHRLELPRPDIGGSLAVRSAARVERSEQCGAGAKSVKVGGAVSFEPVARSDYVATRVEATSSGQVRVLLEETEEGARQRGERVERLPAKDAKSMNLTLGSWEAGPSDAQL</sequence>
<accession>A0ABP0T1I7</accession>
<dbReference type="InterPro" id="IPR027417">
    <property type="entry name" value="P-loop_NTPase"/>
</dbReference>
<name>A0ABP0T1I7_9DINO</name>
<gene>
    <name evidence="2" type="ORF">CCMP2556_LOCUS55588</name>
</gene>
<comment type="caution">
    <text evidence="2">The sequence shown here is derived from an EMBL/GenBank/DDBJ whole genome shotgun (WGS) entry which is preliminary data.</text>
</comment>
<reference evidence="2 3" key="1">
    <citation type="submission" date="2024-02" db="EMBL/GenBank/DDBJ databases">
        <authorList>
            <person name="Chen Y."/>
            <person name="Shah S."/>
            <person name="Dougan E. K."/>
            <person name="Thang M."/>
            <person name="Chan C."/>
        </authorList>
    </citation>
    <scope>NUCLEOTIDE SEQUENCE [LARGE SCALE GENOMIC DNA]</scope>
</reference>
<dbReference type="InterPro" id="IPR022099">
    <property type="entry name" value="DUF3638"/>
</dbReference>
<keyword evidence="3" id="KW-1185">Reference proteome</keyword>
<evidence type="ECO:0000313" key="2">
    <source>
        <dbReference type="EMBL" id="CAK9118524.1"/>
    </source>
</evidence>
<organism evidence="2 3">
    <name type="scientific">Durusdinium trenchii</name>
    <dbReference type="NCBI Taxonomy" id="1381693"/>
    <lineage>
        <taxon>Eukaryota</taxon>
        <taxon>Sar</taxon>
        <taxon>Alveolata</taxon>
        <taxon>Dinophyceae</taxon>
        <taxon>Suessiales</taxon>
        <taxon>Symbiodiniaceae</taxon>
        <taxon>Durusdinium</taxon>
    </lineage>
</organism>
<dbReference type="Pfam" id="PF12340">
    <property type="entry name" value="DUF3638"/>
    <property type="match status" value="1"/>
</dbReference>
<dbReference type="Proteomes" id="UP001642484">
    <property type="component" value="Unassembled WGS sequence"/>
</dbReference>
<evidence type="ECO:0000313" key="3">
    <source>
        <dbReference type="Proteomes" id="UP001642484"/>
    </source>
</evidence>
<evidence type="ECO:0000259" key="1">
    <source>
        <dbReference type="Pfam" id="PF12340"/>
    </source>
</evidence>
<dbReference type="SUPFAM" id="SSF52540">
    <property type="entry name" value="P-loop containing nucleoside triphosphate hydrolases"/>
    <property type="match status" value="1"/>
</dbReference>
<feature type="domain" description="DUF3638" evidence="1">
    <location>
        <begin position="31"/>
        <end position="227"/>
    </location>
</feature>
<proteinExistence type="predicted"/>
<protein>
    <recommendedName>
        <fullName evidence="1">DUF3638 domain-containing protein</fullName>
    </recommendedName>
</protein>
<dbReference type="EMBL" id="CAXAMN010029027">
    <property type="protein sequence ID" value="CAK9118524.1"/>
    <property type="molecule type" value="Genomic_DNA"/>
</dbReference>